<feature type="transmembrane region" description="Helical" evidence="1">
    <location>
        <begin position="12"/>
        <end position="37"/>
    </location>
</feature>
<dbReference type="PANTHER" id="PTHR34219:SF3">
    <property type="entry name" value="BLL7967 PROTEIN"/>
    <property type="match status" value="1"/>
</dbReference>
<reference evidence="3" key="1">
    <citation type="journal article" date="2019" name="Int. J. Syst. Evol. Microbiol.">
        <title>The Global Catalogue of Microorganisms (GCM) 10K type strain sequencing project: providing services to taxonomists for standard genome sequencing and annotation.</title>
        <authorList>
            <consortium name="The Broad Institute Genomics Platform"/>
            <consortium name="The Broad Institute Genome Sequencing Center for Infectious Disease"/>
            <person name="Wu L."/>
            <person name="Ma J."/>
        </authorList>
    </citation>
    <scope>NUCLEOTIDE SEQUENCE [LARGE SCALE GENOMIC DNA]</scope>
    <source>
        <strain evidence="3">JCM 17338</strain>
    </source>
</reference>
<dbReference type="EMBL" id="BAABAK010000003">
    <property type="protein sequence ID" value="GAA3953460.1"/>
    <property type="molecule type" value="Genomic_DNA"/>
</dbReference>
<keyword evidence="1" id="KW-1133">Transmembrane helix</keyword>
<dbReference type="PROSITE" id="PS51257">
    <property type="entry name" value="PROKAR_LIPOPROTEIN"/>
    <property type="match status" value="1"/>
</dbReference>
<keyword evidence="1" id="KW-0812">Transmembrane</keyword>
<feature type="transmembrane region" description="Helical" evidence="1">
    <location>
        <begin position="191"/>
        <end position="214"/>
    </location>
</feature>
<dbReference type="Pfam" id="PF03929">
    <property type="entry name" value="PepSY_TM"/>
    <property type="match status" value="1"/>
</dbReference>
<dbReference type="RefSeq" id="WP_344764574.1">
    <property type="nucleotide sequence ID" value="NZ_BAABAK010000003.1"/>
</dbReference>
<comment type="caution">
    <text evidence="2">The sequence shown here is derived from an EMBL/GenBank/DDBJ whole genome shotgun (WGS) entry which is preliminary data.</text>
</comment>
<dbReference type="Proteomes" id="UP001501081">
    <property type="component" value="Unassembled WGS sequence"/>
</dbReference>
<organism evidence="2 3">
    <name type="scientific">Pedobacter ginsengiterrae</name>
    <dbReference type="NCBI Taxonomy" id="871696"/>
    <lineage>
        <taxon>Bacteria</taxon>
        <taxon>Pseudomonadati</taxon>
        <taxon>Bacteroidota</taxon>
        <taxon>Sphingobacteriia</taxon>
        <taxon>Sphingobacteriales</taxon>
        <taxon>Sphingobacteriaceae</taxon>
        <taxon>Pedobacter</taxon>
    </lineage>
</organism>
<evidence type="ECO:0000313" key="2">
    <source>
        <dbReference type="EMBL" id="GAA3953460.1"/>
    </source>
</evidence>
<sequence length="376" mass="42899">MLKKRLKQLNAWLHLWLGLISGIVVVILSITGCILVFEHEIKSLNAPWLKAEKPAGGILLPPSKLHKSVSQALPGKEIHSIWYHGENKTVQFSVDSDSLIYVNPYTAEVVAMVHHEDFFEFIDEGHRRLWLPDAIGKQVVGWSTFIFFLLLITGIVLWWPKKWNKAGRNQSFKIKWKARFKRVNYDLHNVLGFYSLIVALIFAITGLIMSFSWFNKGVYWLSGGNVNQKFEQSVSDTTVHKQVASIQAIDKIWKKATSELAEYNRDEVIISFPEQASDAIYVCVDMINGSWRDIYLDQHTLQPLPGSQTKLKDAAISTWLRRSNYGLHVGAFAGLTTKIIYFLASLIAASLPITGFYIWWGKQRKVKSKSKTFSIQ</sequence>
<dbReference type="InterPro" id="IPR005625">
    <property type="entry name" value="PepSY-ass_TM"/>
</dbReference>
<evidence type="ECO:0000313" key="3">
    <source>
        <dbReference type="Proteomes" id="UP001501081"/>
    </source>
</evidence>
<feature type="transmembrane region" description="Helical" evidence="1">
    <location>
        <begin position="339"/>
        <end position="360"/>
    </location>
</feature>
<accession>A0ABP7NVJ4</accession>
<gene>
    <name evidence="2" type="ORF">GCM10022246_04410</name>
</gene>
<name>A0ABP7NVJ4_9SPHI</name>
<keyword evidence="3" id="KW-1185">Reference proteome</keyword>
<dbReference type="PANTHER" id="PTHR34219">
    <property type="entry name" value="IRON-REGULATED INNER MEMBRANE PROTEIN-RELATED"/>
    <property type="match status" value="1"/>
</dbReference>
<feature type="transmembrane region" description="Helical" evidence="1">
    <location>
        <begin position="139"/>
        <end position="159"/>
    </location>
</feature>
<keyword evidence="1" id="KW-0472">Membrane</keyword>
<evidence type="ECO:0000256" key="1">
    <source>
        <dbReference type="SAM" id="Phobius"/>
    </source>
</evidence>
<proteinExistence type="predicted"/>
<protein>
    <submittedName>
        <fullName evidence="2">PepSY-associated TM helix domain-containing protein</fullName>
    </submittedName>
</protein>